<reference evidence="4" key="2">
    <citation type="submission" date="2022-08" db="EMBL/GenBank/DDBJ databases">
        <title>Genome Sequencing of Bacteroides fragilis Group Isolates with Nanopore Technology.</title>
        <authorList>
            <person name="Tisza M.J."/>
            <person name="Smith D."/>
            <person name="Dekker J.P."/>
        </authorList>
    </citation>
    <scope>NUCLEOTIDE SEQUENCE</scope>
    <source>
        <strain evidence="4">BFG-351</strain>
        <strain evidence="5">BFG-527</strain>
    </source>
</reference>
<evidence type="ECO:0000313" key="7">
    <source>
        <dbReference type="Proteomes" id="UP001060104"/>
    </source>
</evidence>
<accession>A0A174NZW8</accession>
<dbReference type="Proteomes" id="UP001060104">
    <property type="component" value="Chromosome"/>
</dbReference>
<evidence type="ECO:0000259" key="2">
    <source>
        <dbReference type="Pfam" id="PF16372"/>
    </source>
</evidence>
<dbReference type="EMBL" id="CZAE01000013">
    <property type="protein sequence ID" value="CUP52357.1"/>
    <property type="molecule type" value="Genomic_DNA"/>
</dbReference>
<feature type="domain" description="DUF4984" evidence="2">
    <location>
        <begin position="141"/>
        <end position="296"/>
    </location>
</feature>
<dbReference type="Pfam" id="PF16372">
    <property type="entry name" value="DUF4984"/>
    <property type="match status" value="1"/>
</dbReference>
<accession>A0A3E5G1N1</accession>
<reference evidence="3 6" key="1">
    <citation type="submission" date="2015-09" db="EMBL/GenBank/DDBJ databases">
        <authorList>
            <consortium name="Pathogen Informatics"/>
        </authorList>
    </citation>
    <scope>NUCLEOTIDE SEQUENCE [LARGE SCALE GENOMIC DNA]</scope>
    <source>
        <strain evidence="3 6">2789STDY5834846</strain>
    </source>
</reference>
<dbReference type="GeneID" id="69589545"/>
<evidence type="ECO:0000313" key="4">
    <source>
        <dbReference type="EMBL" id="MCS2792639.1"/>
    </source>
</evidence>
<dbReference type="InterPro" id="IPR038081">
    <property type="entry name" value="CalX-like_sf"/>
</dbReference>
<dbReference type="PROSITE" id="PS51257">
    <property type="entry name" value="PROKAR_LIPOPROTEIN"/>
    <property type="match status" value="1"/>
</dbReference>
<dbReference type="AlphaFoldDB" id="A0A174NZW8"/>
<keyword evidence="1" id="KW-0732">Signal</keyword>
<dbReference type="Proteomes" id="UP001204548">
    <property type="component" value="Unassembled WGS sequence"/>
</dbReference>
<dbReference type="EMBL" id="JANUTS010000001">
    <property type="protein sequence ID" value="MCS2792639.1"/>
    <property type="molecule type" value="Genomic_DNA"/>
</dbReference>
<feature type="chain" id="PRO_5044550008" evidence="1">
    <location>
        <begin position="26"/>
        <end position="315"/>
    </location>
</feature>
<sequence>MRKINYGLMSMLALLMCAITSCGDAERPSYDGPNYILFSDTLTVLAVQNNEEVFDIPVAATEACSYDRTVAVEVIDKKSNAIEGKHYTIESNTITIKAGERAANVRIRGNYDAIAATDSLGLTLRLLTQKADQWDLYDKSYEAKVILQKCCPFDINLFNGYAVLTSTYMQEFMPNVDNRLIKAVIDPEEENTVIMKDFFYDGYDVKIRFTTNDILNPLIEMDEQTFASTAEAFGTNYGDGYLHLYQPSSGVSYYSTCEQFIFQYFTLYVPGMAGNNVVGTFASAIEWVSADEAKRLYLEGSILVSETVKTDFEKK</sequence>
<dbReference type="RefSeq" id="WP_010537356.1">
    <property type="nucleotide sequence ID" value="NZ_CABMFH010000052.1"/>
</dbReference>
<evidence type="ECO:0000313" key="5">
    <source>
        <dbReference type="EMBL" id="UVQ72243.1"/>
    </source>
</evidence>
<evidence type="ECO:0000256" key="1">
    <source>
        <dbReference type="SAM" id="SignalP"/>
    </source>
</evidence>
<dbReference type="EMBL" id="CP103141">
    <property type="protein sequence ID" value="UVQ72243.1"/>
    <property type="molecule type" value="Genomic_DNA"/>
</dbReference>
<dbReference type="Gene3D" id="2.60.40.2030">
    <property type="match status" value="1"/>
</dbReference>
<dbReference type="InterPro" id="IPR032283">
    <property type="entry name" value="DUF4984"/>
</dbReference>
<organism evidence="3 6">
    <name type="scientific">Bacteroides faecis</name>
    <dbReference type="NCBI Taxonomy" id="674529"/>
    <lineage>
        <taxon>Bacteria</taxon>
        <taxon>Pseudomonadati</taxon>
        <taxon>Bacteroidota</taxon>
        <taxon>Bacteroidia</taxon>
        <taxon>Bacteroidales</taxon>
        <taxon>Bacteroidaceae</taxon>
        <taxon>Bacteroides</taxon>
    </lineage>
</organism>
<evidence type="ECO:0000313" key="6">
    <source>
        <dbReference type="Proteomes" id="UP000095606"/>
    </source>
</evidence>
<gene>
    <name evidence="3" type="ORF">ERS852461_02763</name>
    <name evidence="4" type="ORF">NXW97_11585</name>
    <name evidence="5" type="ORF">NXY30_14220</name>
</gene>
<keyword evidence="7" id="KW-1185">Reference proteome</keyword>
<dbReference type="Proteomes" id="UP000095606">
    <property type="component" value="Unassembled WGS sequence"/>
</dbReference>
<proteinExistence type="predicted"/>
<protein>
    <submittedName>
        <fullName evidence="4">DUF4984 domain-containing protein</fullName>
    </submittedName>
</protein>
<feature type="signal peptide" evidence="1">
    <location>
        <begin position="1"/>
        <end position="25"/>
    </location>
</feature>
<evidence type="ECO:0000313" key="3">
    <source>
        <dbReference type="EMBL" id="CUP52357.1"/>
    </source>
</evidence>
<name>A0A174NZW8_9BACE</name>